<reference evidence="3 4" key="1">
    <citation type="submission" date="2016-07" db="EMBL/GenBank/DDBJ databases">
        <title>Pervasive Adenine N6-methylation of Active Genes in Fungi.</title>
        <authorList>
            <consortium name="DOE Joint Genome Institute"/>
            <person name="Mondo S.J."/>
            <person name="Dannebaum R.O."/>
            <person name="Kuo R.C."/>
            <person name="Labutti K."/>
            <person name="Haridas S."/>
            <person name="Kuo A."/>
            <person name="Salamov A."/>
            <person name="Ahrendt S.R."/>
            <person name="Lipzen A."/>
            <person name="Sullivan W."/>
            <person name="Andreopoulos W.B."/>
            <person name="Clum A."/>
            <person name="Lindquist E."/>
            <person name="Daum C."/>
            <person name="Ramamoorthy G.K."/>
            <person name="Gryganskyi A."/>
            <person name="Culley D."/>
            <person name="Magnuson J.K."/>
            <person name="James T.Y."/>
            <person name="O'Malley M.A."/>
            <person name="Stajich J.E."/>
            <person name="Spatafora J.W."/>
            <person name="Visel A."/>
            <person name="Grigoriev I.V."/>
        </authorList>
    </citation>
    <scope>NUCLEOTIDE SEQUENCE [LARGE SCALE GENOMIC DNA]</scope>
    <source>
        <strain evidence="3 4">68-887.2</strain>
    </source>
</reference>
<organism evidence="3 4">
    <name type="scientific">Naematelia encephala</name>
    <dbReference type="NCBI Taxonomy" id="71784"/>
    <lineage>
        <taxon>Eukaryota</taxon>
        <taxon>Fungi</taxon>
        <taxon>Dikarya</taxon>
        <taxon>Basidiomycota</taxon>
        <taxon>Agaricomycotina</taxon>
        <taxon>Tremellomycetes</taxon>
        <taxon>Tremellales</taxon>
        <taxon>Naemateliaceae</taxon>
        <taxon>Naematelia</taxon>
    </lineage>
</organism>
<evidence type="ECO:0000313" key="4">
    <source>
        <dbReference type="Proteomes" id="UP000193986"/>
    </source>
</evidence>
<accession>A0A1Y2ARG3</accession>
<dbReference type="Gene3D" id="2.60.120.10">
    <property type="entry name" value="Jelly Rolls"/>
    <property type="match status" value="1"/>
</dbReference>
<dbReference type="GO" id="GO:0046872">
    <property type="term" value="F:metal ion binding"/>
    <property type="evidence" value="ECO:0007669"/>
    <property type="project" value="UniProtKB-KW"/>
</dbReference>
<dbReference type="InterPro" id="IPR013096">
    <property type="entry name" value="Cupin_2"/>
</dbReference>
<evidence type="ECO:0000256" key="1">
    <source>
        <dbReference type="ARBA" id="ARBA00022723"/>
    </source>
</evidence>
<dbReference type="Pfam" id="PF07883">
    <property type="entry name" value="Cupin_2"/>
    <property type="match status" value="1"/>
</dbReference>
<proteinExistence type="predicted"/>
<dbReference type="EMBL" id="MCFC01000061">
    <property type="protein sequence ID" value="ORY25066.1"/>
    <property type="molecule type" value="Genomic_DNA"/>
</dbReference>
<comment type="caution">
    <text evidence="3">The sequence shown here is derived from an EMBL/GenBank/DDBJ whole genome shotgun (WGS) entry which is preliminary data.</text>
</comment>
<evidence type="ECO:0000259" key="2">
    <source>
        <dbReference type="Pfam" id="PF07883"/>
    </source>
</evidence>
<gene>
    <name evidence="3" type="ORF">BCR39DRAFT_581099</name>
</gene>
<name>A0A1Y2ARG3_9TREE</name>
<dbReference type="SUPFAM" id="SSF51182">
    <property type="entry name" value="RmlC-like cupins"/>
    <property type="match status" value="1"/>
</dbReference>
<dbReference type="InterPro" id="IPR051610">
    <property type="entry name" value="GPI/OXD"/>
</dbReference>
<dbReference type="AlphaFoldDB" id="A0A1Y2ARG3"/>
<dbReference type="InParanoid" id="A0A1Y2ARG3"/>
<sequence>MTRETEISAKKGTLRTRFTVHPSSAIFILAKNSAACSMASSTEITVAKGSTLETSGGQTAGMARQNALVGLSDQLCGSLMIAQPHTSSGIHHHGSQDTIVYAVSGRGAIVSAGGKVTNVLEPGDWALIPAGAEHQEANAGDEEVVWVIVRGGNVPQVHNTEGWSK</sequence>
<dbReference type="InterPro" id="IPR011051">
    <property type="entry name" value="RmlC_Cupin_sf"/>
</dbReference>
<protein>
    <submittedName>
        <fullName evidence="3">RmlC-like cupin domain-containing protein</fullName>
    </submittedName>
</protein>
<dbReference type="InterPro" id="IPR014710">
    <property type="entry name" value="RmlC-like_jellyroll"/>
</dbReference>
<dbReference type="Proteomes" id="UP000193986">
    <property type="component" value="Unassembled WGS sequence"/>
</dbReference>
<dbReference type="OrthoDB" id="3511549at2759"/>
<keyword evidence="4" id="KW-1185">Reference proteome</keyword>
<feature type="domain" description="Cupin type-2" evidence="2">
    <location>
        <begin position="79"/>
        <end position="149"/>
    </location>
</feature>
<keyword evidence="1" id="KW-0479">Metal-binding</keyword>
<dbReference type="PANTHER" id="PTHR35848">
    <property type="entry name" value="OXALATE-BINDING PROTEIN"/>
    <property type="match status" value="1"/>
</dbReference>
<evidence type="ECO:0000313" key="3">
    <source>
        <dbReference type="EMBL" id="ORY25066.1"/>
    </source>
</evidence>